<evidence type="ECO:0000313" key="4">
    <source>
        <dbReference type="Proteomes" id="UP000289506"/>
    </source>
</evidence>
<name>A0A449AGZ3_9BACT</name>
<dbReference type="GO" id="GO:0032259">
    <property type="term" value="P:methylation"/>
    <property type="evidence" value="ECO:0007669"/>
    <property type="project" value="InterPro"/>
</dbReference>
<reference evidence="3 4" key="1">
    <citation type="submission" date="2019-01" db="EMBL/GenBank/DDBJ databases">
        <authorList>
            <consortium name="Pathogen Informatics"/>
        </authorList>
    </citation>
    <scope>NUCLEOTIDE SEQUENCE [LARGE SCALE GENOMIC DNA]</scope>
    <source>
        <strain evidence="3 4">NCTC10142</strain>
        <plasmid evidence="4">3</plasmid>
    </source>
</reference>
<accession>A0A449AGZ3</accession>
<dbReference type="EMBL" id="LR214976">
    <property type="protein sequence ID" value="VEU64286.1"/>
    <property type="molecule type" value="Genomic_DNA"/>
</dbReference>
<dbReference type="Proteomes" id="UP000289506">
    <property type="component" value="Plasmid 3"/>
</dbReference>
<geneLocation type="plasmid" evidence="3 4">
    <name>3</name>
</geneLocation>
<dbReference type="GO" id="GO:0008170">
    <property type="term" value="F:N-methyltransferase activity"/>
    <property type="evidence" value="ECO:0007669"/>
    <property type="project" value="InterPro"/>
</dbReference>
<organism evidence="3 4">
    <name type="scientific">Mycoplasmopsis cynos</name>
    <dbReference type="NCBI Taxonomy" id="171284"/>
    <lineage>
        <taxon>Bacteria</taxon>
        <taxon>Bacillati</taxon>
        <taxon>Mycoplasmatota</taxon>
        <taxon>Mycoplasmoidales</taxon>
        <taxon>Metamycoplasmataceae</taxon>
        <taxon>Mycoplasmopsis</taxon>
    </lineage>
</organism>
<dbReference type="Gene3D" id="3.40.50.150">
    <property type="entry name" value="Vaccinia Virus protein VP39"/>
    <property type="match status" value="1"/>
</dbReference>
<keyword evidence="1" id="KW-0680">Restriction system</keyword>
<evidence type="ECO:0000256" key="1">
    <source>
        <dbReference type="ARBA" id="ARBA00022747"/>
    </source>
</evidence>
<evidence type="ECO:0000259" key="2">
    <source>
        <dbReference type="Pfam" id="PF02384"/>
    </source>
</evidence>
<sequence length="79" mass="9349">MHNIPPQLINIREADTLEDDWPTESNGDKKVKAIVANPPYSHLWKPDNKIMIQDSNHMVLLQNQKLIMPFYYIVYIPFR</sequence>
<dbReference type="PROSITE" id="PS00092">
    <property type="entry name" value="N6_MTASE"/>
    <property type="match status" value="1"/>
</dbReference>
<dbReference type="SUPFAM" id="SSF53335">
    <property type="entry name" value="S-adenosyl-L-methionine-dependent methyltransferases"/>
    <property type="match status" value="1"/>
</dbReference>
<dbReference type="InterPro" id="IPR002052">
    <property type="entry name" value="DNA_methylase_N6_adenine_CS"/>
</dbReference>
<dbReference type="GO" id="GO:0003677">
    <property type="term" value="F:DNA binding"/>
    <property type="evidence" value="ECO:0007669"/>
    <property type="project" value="InterPro"/>
</dbReference>
<keyword evidence="3" id="KW-0614">Plasmid</keyword>
<gene>
    <name evidence="3" type="ORF">NCTC10142_00022</name>
</gene>
<evidence type="ECO:0000313" key="3">
    <source>
        <dbReference type="EMBL" id="VEU64286.1"/>
    </source>
</evidence>
<dbReference type="GO" id="GO:0009307">
    <property type="term" value="P:DNA restriction-modification system"/>
    <property type="evidence" value="ECO:0007669"/>
    <property type="project" value="UniProtKB-KW"/>
</dbReference>
<dbReference type="InterPro" id="IPR029063">
    <property type="entry name" value="SAM-dependent_MTases_sf"/>
</dbReference>
<dbReference type="InterPro" id="IPR003356">
    <property type="entry name" value="DNA_methylase_A-5"/>
</dbReference>
<dbReference type="Pfam" id="PF02384">
    <property type="entry name" value="N6_Mtase"/>
    <property type="match status" value="1"/>
</dbReference>
<protein>
    <recommendedName>
        <fullName evidence="2">DNA methylase adenine-specific domain-containing protein</fullName>
    </recommendedName>
</protein>
<proteinExistence type="predicted"/>
<feature type="domain" description="DNA methylase adenine-specific" evidence="2">
    <location>
        <begin position="1"/>
        <end position="57"/>
    </location>
</feature>
<dbReference type="AlphaFoldDB" id="A0A449AGZ3"/>